<evidence type="ECO:0000313" key="2">
    <source>
        <dbReference type="EMBL" id="KAH7127490.1"/>
    </source>
</evidence>
<sequence length="218" mass="22364">MRLSTVLSFASVACAASPPLAGMVRSPRALFGLDERQTVFCEEIYPPYTCERSCGEGYTECIDWPTCYNPGEGQTCCSDGSYCAKGYYCVDVGCCPDGSSLEECGATKTLSVVPPPVNPPTGVSESATSAVLSSAIATTVLTTALRVTTSVAPILNMSTSAAPVGEITTTATVILETPTEQPTATAVETVPAGAGANTKVEYVLMAVFGAIGVFVGGL</sequence>
<feature type="signal peptide" evidence="1">
    <location>
        <begin position="1"/>
        <end position="15"/>
    </location>
</feature>
<keyword evidence="3" id="KW-1185">Reference proteome</keyword>
<proteinExistence type="predicted"/>
<keyword evidence="1" id="KW-0732">Signal</keyword>
<reference evidence="2" key="1">
    <citation type="journal article" date="2021" name="Nat. Commun.">
        <title>Genetic determinants of endophytism in the Arabidopsis root mycobiome.</title>
        <authorList>
            <person name="Mesny F."/>
            <person name="Miyauchi S."/>
            <person name="Thiergart T."/>
            <person name="Pickel B."/>
            <person name="Atanasova L."/>
            <person name="Karlsson M."/>
            <person name="Huettel B."/>
            <person name="Barry K.W."/>
            <person name="Haridas S."/>
            <person name="Chen C."/>
            <person name="Bauer D."/>
            <person name="Andreopoulos W."/>
            <person name="Pangilinan J."/>
            <person name="LaButti K."/>
            <person name="Riley R."/>
            <person name="Lipzen A."/>
            <person name="Clum A."/>
            <person name="Drula E."/>
            <person name="Henrissat B."/>
            <person name="Kohler A."/>
            <person name="Grigoriev I.V."/>
            <person name="Martin F.M."/>
            <person name="Hacquard S."/>
        </authorList>
    </citation>
    <scope>NUCLEOTIDE SEQUENCE</scope>
    <source>
        <strain evidence="2">MPI-CAGE-AT-0147</strain>
    </source>
</reference>
<accession>A0A9P9IQH1</accession>
<evidence type="ECO:0000256" key="1">
    <source>
        <dbReference type="SAM" id="SignalP"/>
    </source>
</evidence>
<dbReference type="OrthoDB" id="5409186at2759"/>
<gene>
    <name evidence="2" type="ORF">EDB81DRAFT_951095</name>
</gene>
<protein>
    <submittedName>
        <fullName evidence="2">Prp 4</fullName>
    </submittedName>
</protein>
<name>A0A9P9IQH1_9HYPO</name>
<dbReference type="AlphaFoldDB" id="A0A9P9IQH1"/>
<organism evidence="2 3">
    <name type="scientific">Dactylonectria macrodidyma</name>
    <dbReference type="NCBI Taxonomy" id="307937"/>
    <lineage>
        <taxon>Eukaryota</taxon>
        <taxon>Fungi</taxon>
        <taxon>Dikarya</taxon>
        <taxon>Ascomycota</taxon>
        <taxon>Pezizomycotina</taxon>
        <taxon>Sordariomycetes</taxon>
        <taxon>Hypocreomycetidae</taxon>
        <taxon>Hypocreales</taxon>
        <taxon>Nectriaceae</taxon>
        <taxon>Dactylonectria</taxon>
    </lineage>
</organism>
<feature type="chain" id="PRO_5040421078" evidence="1">
    <location>
        <begin position="16"/>
        <end position="218"/>
    </location>
</feature>
<dbReference type="EMBL" id="JAGMUV010000019">
    <property type="protein sequence ID" value="KAH7127490.1"/>
    <property type="molecule type" value="Genomic_DNA"/>
</dbReference>
<evidence type="ECO:0000313" key="3">
    <source>
        <dbReference type="Proteomes" id="UP000738349"/>
    </source>
</evidence>
<dbReference type="Proteomes" id="UP000738349">
    <property type="component" value="Unassembled WGS sequence"/>
</dbReference>
<comment type="caution">
    <text evidence="2">The sequence shown here is derived from an EMBL/GenBank/DDBJ whole genome shotgun (WGS) entry which is preliminary data.</text>
</comment>